<dbReference type="CTD" id="36612"/>
<dbReference type="GO" id="GO:0035517">
    <property type="term" value="C:PR-DUB complex"/>
    <property type="evidence" value="ECO:0007669"/>
    <property type="project" value="TreeGrafter"/>
</dbReference>
<evidence type="ECO:0000313" key="12">
    <source>
        <dbReference type="Proteomes" id="UP000504634"/>
    </source>
</evidence>
<evidence type="ECO:0000256" key="6">
    <source>
        <dbReference type="ARBA" id="ARBA00022833"/>
    </source>
</evidence>
<keyword evidence="7" id="KW-0805">Transcription regulation</keyword>
<feature type="compositionally biased region" description="Polar residues" evidence="10">
    <location>
        <begin position="1"/>
        <end position="15"/>
    </location>
</feature>
<evidence type="ECO:0000256" key="8">
    <source>
        <dbReference type="ARBA" id="ARBA00023163"/>
    </source>
</evidence>
<dbReference type="GO" id="GO:0045944">
    <property type="term" value="P:positive regulation of transcription by RNA polymerase II"/>
    <property type="evidence" value="ECO:0007669"/>
    <property type="project" value="TreeGrafter"/>
</dbReference>
<evidence type="ECO:0000256" key="5">
    <source>
        <dbReference type="ARBA" id="ARBA00022771"/>
    </source>
</evidence>
<feature type="region of interest" description="Disordered" evidence="10">
    <location>
        <begin position="1533"/>
        <end position="1566"/>
    </location>
</feature>
<dbReference type="InterPro" id="IPR028020">
    <property type="entry name" value="ASX_DEUBAD_dom"/>
</dbReference>
<keyword evidence="3" id="KW-0678">Repressor</keyword>
<evidence type="ECO:0000256" key="9">
    <source>
        <dbReference type="ARBA" id="ARBA00023242"/>
    </source>
</evidence>
<dbReference type="Pfam" id="PF13919">
    <property type="entry name" value="ASXH"/>
    <property type="match status" value="1"/>
</dbReference>
<dbReference type="PANTHER" id="PTHR13578">
    <property type="entry name" value="ADDITIONAL SEX COMBS LIKE PROTEIN ASXL"/>
    <property type="match status" value="1"/>
</dbReference>
<evidence type="ECO:0000256" key="3">
    <source>
        <dbReference type="ARBA" id="ARBA00022491"/>
    </source>
</evidence>
<evidence type="ECO:0000256" key="4">
    <source>
        <dbReference type="ARBA" id="ARBA00022723"/>
    </source>
</evidence>
<dbReference type="Pfam" id="PF13922">
    <property type="entry name" value="PHD_3"/>
    <property type="match status" value="1"/>
</dbReference>
<dbReference type="Proteomes" id="UP000504634">
    <property type="component" value="Unplaced"/>
</dbReference>
<evidence type="ECO:0000313" key="13">
    <source>
        <dbReference type="RefSeq" id="XP_030380042.1"/>
    </source>
</evidence>
<evidence type="ECO:0000256" key="10">
    <source>
        <dbReference type="SAM" id="MobiDB-lite"/>
    </source>
</evidence>
<keyword evidence="5" id="KW-0863">Zinc-finger</keyword>
<keyword evidence="4" id="KW-0479">Metal-binding</keyword>
<keyword evidence="9" id="KW-0539">Nucleus</keyword>
<comment type="subcellular location">
    <subcellularLocation>
        <location evidence="1">Nucleus</location>
    </subcellularLocation>
</comment>
<dbReference type="GO" id="GO:0009887">
    <property type="term" value="P:animal organ morphogenesis"/>
    <property type="evidence" value="ECO:0007669"/>
    <property type="project" value="TreeGrafter"/>
</dbReference>
<protein>
    <submittedName>
        <fullName evidence="13">Polycomb protein Asx isoform X1</fullName>
    </submittedName>
</protein>
<feature type="domain" description="DEUBAD" evidence="11">
    <location>
        <begin position="231"/>
        <end position="364"/>
    </location>
</feature>
<sequence length="1608" mass="175807">MKTISSDTFSSTSLQAKLGTKKPETAAVITVSRSIINMETTDHVNLIDDDDEKDPLALDVNTMPARLQQQTEQQELHQELNNTTSPCTKHTHSLRRHVPRIIVKALPPEKKSTEMDPSTISGFPIISQSTANTVVESSPSPVRGITSRRIQQQQQAKAAAAAAAAAIVSPSTFASNTQITKKVITQTSTMREVLASIPGFSVKPRRRSNKKLTTAAQIEQTKDGKIDLETPDSILASTNLRALLNKQTFSLLPPLYQYNLIQLLPSVDREASEVVESPEMLVGEQPSTSSGSGGDTSATIRLSGSCLNNEFFARACLEWRERLSEGEFTPEHQMKLRTEAEREKNKLDPWKLKHFEPYWGEKNARRSKELNNCTIVNMTDKHVGIGCERLTTSMENKQQPVNPLVKHQETCDNETELKYELGTKCIPITMDSTQSTTIRRNSVTFSTDQRHILKRRLSSPLSNKHNDTKISNLVSSIDPIDGNECYDVDNNVPTKSRETKQKKITPESVPKVLENLALSEATDGVVDYESSEFQAADVDGTTAVQQTHQQSRINSTCDKIEFPKCASSIAKILTSNTTSTTTAVLQKVEHVSNNFNDHFLLNSAEIKVKNMVSLLRVNTHDIVLDHTVDHGQSVTNIDDCEKTHNQPIEPFTTCSSLETITSTSTMPCSKRAALPKPAATSDDTLGDVQSMLTTLQHQQHTEAEQTIDVPLELNSNEMFQHVQHDWNFGGIKYLAPTGASTSAAITEDYVEQHQDMHTEIISTENIDLMEVVQQDDDIMDDVVECDDDVVECIGNEVRDHNEPTQEQLLDGHVMHDKIDNANVRNIVDKLQQHQQQQLQAQLQDVVHLAQNSFMQQPQNEYAHEVPIDILCDVPMSAADMEVSSSVVTNSSNSNDSSNNLSICSSSSNLTSIATTLSQIQQLSNQTQQQPVHQSHQQQQRQILVDSNGQIIGNLLIQQQQRQLQQQQLLQQLSLQTAAQSHQHQASTSSEMPKTQATMRKPLETNSNRTHQFMTSSLLVQQEQLEQQQQMQQRLSGRIGATTEEDETSLDKDCHTSTTWTNNQAQILQRQLLASTNMHQQPIANYQQQQSSSTTSHARFIPKALNIISMAPSGNTCTTATISDTSMAATNTTTNLATIPSVVSTYSLDPNVSVASTADTDFSGGDSFGIINANSQQAAATAMLNNHNSSMQVTASVISACGVGTMKTLTSSGVPTTIAQQRLQSKISTGKGRKVTTNRLPPGAVNLERSYQICQAVIQNSPNRENLKGQLRPPAAILSQQQTDATTTASTPVSSSNTNFTMAVTPNVTASTANVITSQTLVRQEELLTGAALPPNVMGVGRPGVYKVIGPRMGFPRKKYVERKTLPTFIRPLFSGVSGATSTATPTQLPTTSVTHEQMLHHNGSGQYVLLHRANVGATDNHAPRASSAPPIHQNQYPAVQNQLQSVNGLAVGGHGRPASVDTTTITPAISYAITEATKHQELHDSIGNVNAVANIVRRNIAAGANITYIDGRNVTASLMDTSNNFIVTTTAPSTNLHGPQLPQTQQPPHSHPIQISQNSGENTPPTQEAVPNNCACALNAMVICQQCGAFCHDDCISAAKLCLSCVIR</sequence>
<evidence type="ECO:0000256" key="7">
    <source>
        <dbReference type="ARBA" id="ARBA00023015"/>
    </source>
</evidence>
<dbReference type="RefSeq" id="XP_030380042.1">
    <property type="nucleotide sequence ID" value="XM_030524182.1"/>
</dbReference>
<dbReference type="InterPro" id="IPR024811">
    <property type="entry name" value="ASX/ASX-like"/>
</dbReference>
<proteinExistence type="inferred from homology"/>
<dbReference type="InterPro" id="IPR044867">
    <property type="entry name" value="DEUBAD_dom"/>
</dbReference>
<evidence type="ECO:0000256" key="2">
    <source>
        <dbReference type="ARBA" id="ARBA00006391"/>
    </source>
</evidence>
<keyword evidence="8" id="KW-0804">Transcription</keyword>
<feature type="region of interest" description="Disordered" evidence="10">
    <location>
        <begin position="1"/>
        <end position="23"/>
    </location>
</feature>
<dbReference type="OrthoDB" id="9348951at2759"/>
<reference evidence="13" key="1">
    <citation type="submission" date="2025-08" db="UniProtKB">
        <authorList>
            <consortium name="RefSeq"/>
        </authorList>
    </citation>
    <scope>IDENTIFICATION</scope>
    <source>
        <strain evidence="13">11010-0011.00</strain>
        <tissue evidence="13">Whole body</tissue>
    </source>
</reference>
<evidence type="ECO:0000259" key="11">
    <source>
        <dbReference type="PROSITE" id="PS51916"/>
    </source>
</evidence>
<accession>A0A6J2TYT7</accession>
<keyword evidence="6" id="KW-0862">Zinc</keyword>
<comment type="similarity">
    <text evidence="2">Belongs to the Asx family.</text>
</comment>
<dbReference type="GO" id="GO:0003682">
    <property type="term" value="F:chromatin binding"/>
    <property type="evidence" value="ECO:0007669"/>
    <property type="project" value="TreeGrafter"/>
</dbReference>
<dbReference type="InterPro" id="IPR026905">
    <property type="entry name" value="ASX-like_PHD"/>
</dbReference>
<dbReference type="PROSITE" id="PS51916">
    <property type="entry name" value="DEUBAD"/>
    <property type="match status" value="1"/>
</dbReference>
<organism evidence="12 13">
    <name type="scientific">Drosophila lebanonensis</name>
    <name type="common">Fruit fly</name>
    <name type="synonym">Scaptodrosophila lebanonensis</name>
    <dbReference type="NCBI Taxonomy" id="7225"/>
    <lineage>
        <taxon>Eukaryota</taxon>
        <taxon>Metazoa</taxon>
        <taxon>Ecdysozoa</taxon>
        <taxon>Arthropoda</taxon>
        <taxon>Hexapoda</taxon>
        <taxon>Insecta</taxon>
        <taxon>Pterygota</taxon>
        <taxon>Neoptera</taxon>
        <taxon>Endopterygota</taxon>
        <taxon>Diptera</taxon>
        <taxon>Brachycera</taxon>
        <taxon>Muscomorpha</taxon>
        <taxon>Ephydroidea</taxon>
        <taxon>Drosophilidae</taxon>
        <taxon>Scaptodrosophila</taxon>
    </lineage>
</organism>
<evidence type="ECO:0000256" key="1">
    <source>
        <dbReference type="ARBA" id="ARBA00004123"/>
    </source>
</evidence>
<dbReference type="PANTHER" id="PTHR13578:SF20">
    <property type="entry name" value="POLYCOMB PROTEIN ASX"/>
    <property type="match status" value="1"/>
</dbReference>
<keyword evidence="12" id="KW-1185">Reference proteome</keyword>
<dbReference type="GeneID" id="115628190"/>
<gene>
    <name evidence="13" type="primary">LOC115628190</name>
</gene>
<dbReference type="GO" id="GO:0003677">
    <property type="term" value="F:DNA binding"/>
    <property type="evidence" value="ECO:0007669"/>
    <property type="project" value="InterPro"/>
</dbReference>
<name>A0A6J2TYT7_DROLE</name>
<dbReference type="GO" id="GO:0008270">
    <property type="term" value="F:zinc ion binding"/>
    <property type="evidence" value="ECO:0007669"/>
    <property type="project" value="UniProtKB-KW"/>
</dbReference>